<keyword evidence="3" id="KW-1003">Cell membrane</keyword>
<keyword evidence="8" id="KW-0472">Membrane</keyword>
<dbReference type="GO" id="GO:0045296">
    <property type="term" value="F:cadherin binding"/>
    <property type="evidence" value="ECO:0007669"/>
    <property type="project" value="TreeGrafter"/>
</dbReference>
<comment type="subcellular location">
    <subcellularLocation>
        <location evidence="1">Cell membrane</location>
        <topology evidence="1">Peripheral membrane protein</topology>
        <orientation evidence="1">Cytoplasmic side</orientation>
    </subcellularLocation>
    <subcellularLocation>
        <location evidence="2">Endosome membrane</location>
        <topology evidence="2">Peripheral membrane protein</topology>
    </subcellularLocation>
</comment>
<evidence type="ECO:0000256" key="5">
    <source>
        <dbReference type="ARBA" id="ARBA00022741"/>
    </source>
</evidence>
<dbReference type="InterPro" id="IPR031692">
    <property type="entry name" value="EHD_N"/>
</dbReference>
<dbReference type="GO" id="GO:0030139">
    <property type="term" value="C:endocytic vesicle"/>
    <property type="evidence" value="ECO:0007669"/>
    <property type="project" value="TreeGrafter"/>
</dbReference>
<dbReference type="Pfam" id="PF18150">
    <property type="entry name" value="DUF5600"/>
    <property type="match status" value="1"/>
</dbReference>
<keyword evidence="7" id="KW-0106">Calcium</keyword>
<organism evidence="10 11">
    <name type="scientific">Meloidogyne incognita</name>
    <name type="common">Southern root-knot nematode worm</name>
    <name type="synonym">Oxyuris incognita</name>
    <dbReference type="NCBI Taxonomy" id="6306"/>
    <lineage>
        <taxon>Eukaryota</taxon>
        <taxon>Metazoa</taxon>
        <taxon>Ecdysozoa</taxon>
        <taxon>Nematoda</taxon>
        <taxon>Chromadorea</taxon>
        <taxon>Rhabditida</taxon>
        <taxon>Tylenchina</taxon>
        <taxon>Tylenchomorpha</taxon>
        <taxon>Tylenchoidea</taxon>
        <taxon>Meloidogynidae</taxon>
        <taxon>Meloidogyninae</taxon>
        <taxon>Meloidogyne</taxon>
        <taxon>Meloidogyne incognita group</taxon>
    </lineage>
</organism>
<evidence type="ECO:0000313" key="10">
    <source>
        <dbReference type="Proteomes" id="UP000887563"/>
    </source>
</evidence>
<keyword evidence="10" id="KW-1185">Reference proteome</keyword>
<dbReference type="InterPro" id="IPR030381">
    <property type="entry name" value="G_DYNAMIN_dom"/>
</dbReference>
<accession>A0A914LNJ8</accession>
<dbReference type="InterPro" id="IPR040990">
    <property type="entry name" value="DUF5600"/>
</dbReference>
<dbReference type="Gene3D" id="1.10.268.20">
    <property type="match status" value="1"/>
</dbReference>
<feature type="domain" description="Dynamin-type G" evidence="9">
    <location>
        <begin position="54"/>
        <end position="285"/>
    </location>
</feature>
<dbReference type="PANTHER" id="PTHR11216">
    <property type="entry name" value="EH DOMAIN"/>
    <property type="match status" value="1"/>
</dbReference>
<dbReference type="AlphaFoldDB" id="A0A914LNJ8"/>
<evidence type="ECO:0000256" key="2">
    <source>
        <dbReference type="ARBA" id="ARBA00004481"/>
    </source>
</evidence>
<dbReference type="InterPro" id="IPR045063">
    <property type="entry name" value="Dynamin_N"/>
</dbReference>
<dbReference type="Gene3D" id="3.40.50.300">
    <property type="entry name" value="P-loop containing nucleotide triphosphate hydrolases"/>
    <property type="match status" value="1"/>
</dbReference>
<dbReference type="InterPro" id="IPR027417">
    <property type="entry name" value="P-loop_NTPase"/>
</dbReference>
<dbReference type="Pfam" id="PF00350">
    <property type="entry name" value="Dynamin_N"/>
    <property type="match status" value="1"/>
</dbReference>
<dbReference type="WBParaSite" id="Minc3s00649g15605">
    <property type="protein sequence ID" value="Minc3s00649g15605"/>
    <property type="gene ID" value="Minc3s00649g15605"/>
</dbReference>
<dbReference type="PANTHER" id="PTHR11216:SF31">
    <property type="entry name" value="AT21416P"/>
    <property type="match status" value="1"/>
</dbReference>
<evidence type="ECO:0000259" key="9">
    <source>
        <dbReference type="PROSITE" id="PS51718"/>
    </source>
</evidence>
<dbReference type="SUPFAM" id="SSF52540">
    <property type="entry name" value="P-loop containing nucleoside triphosphate hydrolases"/>
    <property type="match status" value="1"/>
</dbReference>
<name>A0A914LNJ8_MELIC</name>
<dbReference type="GO" id="GO:0046872">
    <property type="term" value="F:metal ion binding"/>
    <property type="evidence" value="ECO:0007669"/>
    <property type="project" value="UniProtKB-KW"/>
</dbReference>
<evidence type="ECO:0000256" key="4">
    <source>
        <dbReference type="ARBA" id="ARBA00022723"/>
    </source>
</evidence>
<dbReference type="GO" id="GO:0032456">
    <property type="term" value="P:endocytic recycling"/>
    <property type="evidence" value="ECO:0007669"/>
    <property type="project" value="TreeGrafter"/>
</dbReference>
<reference evidence="11" key="1">
    <citation type="submission" date="2022-11" db="UniProtKB">
        <authorList>
            <consortium name="WormBaseParasite"/>
        </authorList>
    </citation>
    <scope>IDENTIFICATION</scope>
</reference>
<evidence type="ECO:0000313" key="11">
    <source>
        <dbReference type="WBParaSite" id="Minc3s00649g15605"/>
    </source>
</evidence>
<evidence type="ECO:0000256" key="8">
    <source>
        <dbReference type="ARBA" id="ARBA00023136"/>
    </source>
</evidence>
<dbReference type="GO" id="GO:0005525">
    <property type="term" value="F:GTP binding"/>
    <property type="evidence" value="ECO:0007669"/>
    <property type="project" value="InterPro"/>
</dbReference>
<dbReference type="FunFam" id="3.40.50.300:FF:000147">
    <property type="entry name" value="EH domain-containing protein 1"/>
    <property type="match status" value="1"/>
</dbReference>
<evidence type="ECO:0000256" key="6">
    <source>
        <dbReference type="ARBA" id="ARBA00022753"/>
    </source>
</evidence>
<dbReference type="Proteomes" id="UP000887563">
    <property type="component" value="Unplaced"/>
</dbReference>
<dbReference type="PROSITE" id="PS51718">
    <property type="entry name" value="G_DYNAMIN_2"/>
    <property type="match status" value="1"/>
</dbReference>
<dbReference type="GO" id="GO:0055038">
    <property type="term" value="C:recycling endosome membrane"/>
    <property type="evidence" value="ECO:0007669"/>
    <property type="project" value="TreeGrafter"/>
</dbReference>
<dbReference type="GO" id="GO:0005886">
    <property type="term" value="C:plasma membrane"/>
    <property type="evidence" value="ECO:0007669"/>
    <property type="project" value="UniProtKB-SubCell"/>
</dbReference>
<dbReference type="CDD" id="cd09913">
    <property type="entry name" value="EHD"/>
    <property type="match status" value="1"/>
</dbReference>
<evidence type="ECO:0000256" key="3">
    <source>
        <dbReference type="ARBA" id="ARBA00022475"/>
    </source>
</evidence>
<protein>
    <submittedName>
        <fullName evidence="11">Dynamin-type G domain-containing protein</fullName>
    </submittedName>
</protein>
<keyword evidence="6" id="KW-0967">Endosome</keyword>
<dbReference type="GO" id="GO:0005769">
    <property type="term" value="C:early endosome"/>
    <property type="evidence" value="ECO:0007669"/>
    <property type="project" value="TreeGrafter"/>
</dbReference>
<keyword evidence="5" id="KW-0547">Nucleotide-binding</keyword>
<evidence type="ECO:0000256" key="1">
    <source>
        <dbReference type="ARBA" id="ARBA00004413"/>
    </source>
</evidence>
<dbReference type="GO" id="GO:0048471">
    <property type="term" value="C:perinuclear region of cytoplasm"/>
    <property type="evidence" value="ECO:0007669"/>
    <property type="project" value="TreeGrafter"/>
</dbReference>
<dbReference type="Pfam" id="PF16880">
    <property type="entry name" value="EHD_N"/>
    <property type="match status" value="1"/>
</dbReference>
<dbReference type="GO" id="GO:0060271">
    <property type="term" value="P:cilium assembly"/>
    <property type="evidence" value="ECO:0007669"/>
    <property type="project" value="TreeGrafter"/>
</dbReference>
<sequence>MFSWLGKNNEKKEQNVLETVSEGLRKIYKEKLFPLEEFYNFHDYHSPALDDPDFNAKPMILLVGQYSTGKTTFIRFLLEQEFPGMRIGPEPTTDRFIVVMNGDEVGVIPGNALVVDSTKQFRALTKFGNAFLNRFQCSMLKNDVLNSVTIIDTPGILSGEKQRIDRGYDFSGVLEWFAERVDRIILLFDAHKLDISDEFKRCIEALSGNEDKIRIVLNKSDMVDHQQLMRVYGALMWSLGKVFKTPEVARVYIGTFWDHPLHYDINRRLFQDEQHDLFADLQSLPRNAVLRKLNDLIKRARLAKVHAYIISELRKQLASYWKFTCCSSIDVL</sequence>
<proteinExistence type="predicted"/>
<evidence type="ECO:0000256" key="7">
    <source>
        <dbReference type="ARBA" id="ARBA00022837"/>
    </source>
</evidence>
<dbReference type="GO" id="GO:0072659">
    <property type="term" value="P:protein localization to plasma membrane"/>
    <property type="evidence" value="ECO:0007669"/>
    <property type="project" value="TreeGrafter"/>
</dbReference>
<dbReference type="GO" id="GO:0006897">
    <property type="term" value="P:endocytosis"/>
    <property type="evidence" value="ECO:0007669"/>
    <property type="project" value="TreeGrafter"/>
</dbReference>
<keyword evidence="4" id="KW-0479">Metal-binding</keyword>